<reference evidence="1" key="1">
    <citation type="submission" date="2021-02" db="EMBL/GenBank/DDBJ databases">
        <authorList>
            <person name="Dougan E. K."/>
            <person name="Rhodes N."/>
            <person name="Thang M."/>
            <person name="Chan C."/>
        </authorList>
    </citation>
    <scope>NUCLEOTIDE SEQUENCE</scope>
</reference>
<comment type="caution">
    <text evidence="1">The sequence shown here is derived from an EMBL/GenBank/DDBJ whole genome shotgun (WGS) entry which is preliminary data.</text>
</comment>
<sequence>MAALDFITGAEPAGAPDGYTAQQTMSHAHSVAYPLLELPPARTWDQGMRADRKEMLAPTAQPPPPHALPSLLGHRRRISQGAEVFNTRLPGEMPCSPMAG</sequence>
<dbReference type="AlphaFoldDB" id="A0A813B414"/>
<name>A0A813B414_9DINO</name>
<evidence type="ECO:0000313" key="1">
    <source>
        <dbReference type="EMBL" id="CAE7889253.1"/>
    </source>
</evidence>
<organism evidence="1 2">
    <name type="scientific">Symbiodinium necroappetens</name>
    <dbReference type="NCBI Taxonomy" id="1628268"/>
    <lineage>
        <taxon>Eukaryota</taxon>
        <taxon>Sar</taxon>
        <taxon>Alveolata</taxon>
        <taxon>Dinophyceae</taxon>
        <taxon>Suessiales</taxon>
        <taxon>Symbiodiniaceae</taxon>
        <taxon>Symbiodinium</taxon>
    </lineage>
</organism>
<dbReference type="EMBL" id="CAJNJA010066453">
    <property type="protein sequence ID" value="CAE7889253.1"/>
    <property type="molecule type" value="Genomic_DNA"/>
</dbReference>
<gene>
    <name evidence="1" type="primary">IIV3-029R</name>
    <name evidence="1" type="ORF">SNEC2469_LOCUS29501</name>
</gene>
<protein>
    <submittedName>
        <fullName evidence="1">IIV3-029R protein</fullName>
    </submittedName>
</protein>
<accession>A0A813B414</accession>
<dbReference type="OrthoDB" id="407688at2759"/>
<evidence type="ECO:0000313" key="2">
    <source>
        <dbReference type="Proteomes" id="UP000601435"/>
    </source>
</evidence>
<keyword evidence="2" id="KW-1185">Reference proteome</keyword>
<dbReference type="Proteomes" id="UP000601435">
    <property type="component" value="Unassembled WGS sequence"/>
</dbReference>
<proteinExistence type="predicted"/>